<evidence type="ECO:0000313" key="2">
    <source>
        <dbReference type="Proteomes" id="UP000324324"/>
    </source>
</evidence>
<dbReference type="GO" id="GO:0005975">
    <property type="term" value="P:carbohydrate metabolic process"/>
    <property type="evidence" value="ECO:0007669"/>
    <property type="project" value="InterPro"/>
</dbReference>
<dbReference type="InterPro" id="IPR011013">
    <property type="entry name" value="Gal_mutarotase_sf_dom"/>
</dbReference>
<dbReference type="Pfam" id="PF01263">
    <property type="entry name" value="Aldose_epim"/>
    <property type="match status" value="1"/>
</dbReference>
<dbReference type="InterPro" id="IPR008183">
    <property type="entry name" value="Aldose_1/G6P_1-epimerase"/>
</dbReference>
<dbReference type="GO" id="GO:0016853">
    <property type="term" value="F:isomerase activity"/>
    <property type="evidence" value="ECO:0007669"/>
    <property type="project" value="InterPro"/>
</dbReference>
<keyword evidence="2" id="KW-1185">Reference proteome</keyword>
<dbReference type="AlphaFoldDB" id="A0A5M8A8M4"/>
<comment type="caution">
    <text evidence="1">The sequence shown here is derived from an EMBL/GenBank/DDBJ whole genome shotgun (WGS) entry which is preliminary data.</text>
</comment>
<organism evidence="1 2">
    <name type="scientific">Cupriavidus cauae</name>
    <dbReference type="NCBI Taxonomy" id="2608999"/>
    <lineage>
        <taxon>Bacteria</taxon>
        <taxon>Pseudomonadati</taxon>
        <taxon>Pseudomonadota</taxon>
        <taxon>Betaproteobacteria</taxon>
        <taxon>Burkholderiales</taxon>
        <taxon>Burkholderiaceae</taxon>
        <taxon>Cupriavidus</taxon>
    </lineage>
</organism>
<dbReference type="EMBL" id="VWRN01000053">
    <property type="protein sequence ID" value="KAA6119032.1"/>
    <property type="molecule type" value="Genomic_DNA"/>
</dbReference>
<name>A0A5M8A8M4_9BURK</name>
<dbReference type="InterPro" id="IPR014718">
    <property type="entry name" value="GH-type_carb-bd"/>
</dbReference>
<accession>A0A5M8A8M4</accession>
<dbReference type="Proteomes" id="UP000324324">
    <property type="component" value="Unassembled WGS sequence"/>
</dbReference>
<dbReference type="PANTHER" id="PTHR11122">
    <property type="entry name" value="APOSPORY-ASSOCIATED PROTEIN C-RELATED"/>
    <property type="match status" value="1"/>
</dbReference>
<dbReference type="RefSeq" id="WP_150084245.1">
    <property type="nucleotide sequence ID" value="NZ_VWRN01000053.1"/>
</dbReference>
<gene>
    <name evidence="1" type="ORF">F1599_20280</name>
</gene>
<dbReference type="GO" id="GO:0030246">
    <property type="term" value="F:carbohydrate binding"/>
    <property type="evidence" value="ECO:0007669"/>
    <property type="project" value="InterPro"/>
</dbReference>
<protein>
    <submittedName>
        <fullName evidence="1">Aldose epimerase</fullName>
    </submittedName>
</protein>
<reference evidence="1 2" key="1">
    <citation type="submission" date="2019-09" db="EMBL/GenBank/DDBJ databases">
        <title>Isolation of a novel species in the genus Cupriavidus from patients with sepsis using whole genome sequencing.</title>
        <authorList>
            <person name="Kweon O.J."/>
            <person name="Lee M.-K."/>
        </authorList>
    </citation>
    <scope>NUCLEOTIDE SEQUENCE [LARGE SCALE GENOMIC DNA]</scope>
    <source>
        <strain evidence="1 2">MKL-01</strain>
    </source>
</reference>
<dbReference type="SUPFAM" id="SSF74650">
    <property type="entry name" value="Galactose mutarotase-like"/>
    <property type="match status" value="1"/>
</dbReference>
<sequence length="309" mass="34708">MPSTPRFRFQDQDLIRIGDEHNALLLAPWAGGRLVRWIHRGTDILYWPDDADWSRPAKIRGGNPLLFPFIGRHFVDGQPGQWRDRNGVVRAMPQHGFARDLPFEIAECDPARSITMALTDSDGTRDAYPFSFRFEASYRLLEDGLEVALVVRNTGTEPLPFYAGHHFYFAVPHALRGRCRLTMPPAERLRQRADGSLTATEPGEGVYALDDPRLQDTFHRLHAPVAGTCELAIPSAEGSGTGRTIRIDLEANRGAVPWQAVTTWSEREDSDFYCVEPWLALPDAIHRPGETRWVAPGDSTEAVCRLLPT</sequence>
<dbReference type="Gene3D" id="2.70.98.10">
    <property type="match status" value="1"/>
</dbReference>
<evidence type="ECO:0000313" key="1">
    <source>
        <dbReference type="EMBL" id="KAA6119032.1"/>
    </source>
</evidence>
<dbReference type="PANTHER" id="PTHR11122:SF13">
    <property type="entry name" value="GLUCOSE-6-PHOSPHATE 1-EPIMERASE"/>
    <property type="match status" value="1"/>
</dbReference>
<proteinExistence type="predicted"/>